<dbReference type="PANTHER" id="PTHR10778:SF10">
    <property type="entry name" value="SOLUTE CARRIER FAMILY 35 MEMBER B1"/>
    <property type="match status" value="1"/>
</dbReference>
<dbReference type="PANTHER" id="PTHR10778">
    <property type="entry name" value="SOLUTE CARRIER FAMILY 35 MEMBER B"/>
    <property type="match status" value="1"/>
</dbReference>
<feature type="transmembrane region" description="Helical" evidence="10">
    <location>
        <begin position="12"/>
        <end position="31"/>
    </location>
</feature>
<evidence type="ECO:0000256" key="8">
    <source>
        <dbReference type="ARBA" id="ARBA00023136"/>
    </source>
</evidence>
<evidence type="ECO:0000256" key="4">
    <source>
        <dbReference type="ARBA" id="ARBA00022597"/>
    </source>
</evidence>
<feature type="transmembrane region" description="Helical" evidence="10">
    <location>
        <begin position="247"/>
        <end position="265"/>
    </location>
</feature>
<evidence type="ECO:0000256" key="3">
    <source>
        <dbReference type="ARBA" id="ARBA00022448"/>
    </source>
</evidence>
<dbReference type="SUPFAM" id="SSF103481">
    <property type="entry name" value="Multidrug resistance efflux transporter EmrE"/>
    <property type="match status" value="1"/>
</dbReference>
<evidence type="ECO:0000256" key="2">
    <source>
        <dbReference type="ARBA" id="ARBA00010694"/>
    </source>
</evidence>
<dbReference type="InterPro" id="IPR013657">
    <property type="entry name" value="SCL35B1-4/HUT1"/>
</dbReference>
<dbReference type="InParanoid" id="A0A1Y2FBI3"/>
<evidence type="ECO:0000313" key="12">
    <source>
        <dbReference type="Proteomes" id="UP000193467"/>
    </source>
</evidence>
<feature type="transmembrane region" description="Helical" evidence="10">
    <location>
        <begin position="56"/>
        <end position="77"/>
    </location>
</feature>
<keyword evidence="8 10" id="KW-0472">Membrane</keyword>
<feature type="transmembrane region" description="Helical" evidence="10">
    <location>
        <begin position="207"/>
        <end position="226"/>
    </location>
</feature>
<comment type="similarity">
    <text evidence="2">Belongs to the nucleotide-sugar transporter family. SLC35B subfamily.</text>
</comment>
<dbReference type="GO" id="GO:0005460">
    <property type="term" value="F:UDP-glucose transmembrane transporter activity"/>
    <property type="evidence" value="ECO:0007669"/>
    <property type="project" value="TreeGrafter"/>
</dbReference>
<sequence>MATAAPTKLHPVVQLGICVGGIYVSFLVWALCQERLSTTPYPSIVLPGVTDKFRSVLFLNTVQSAFSACSAFAFLALTKRRPGVPWRTVLGLPASPSPNHRRTKSQLDGGPIPIAKKASSLLKSYAFISLVSSLASPFGFLSLSHISFPTLLLGKSCKLVPVMMMNILLYRRKFPLHKYALVAMVTAGIWAFMAFKPSKGAVKGPATSSALGLGLLGINLMLDGVVNATQDHVFSTYAPLDGPQMMFFMNVFSTLLTSFALLFPTALTPSFLLPAATGATTHFNALTSALDFISSHPSVKLDILLFGLTGSIGQLFIFATLSLYGSLTLVTITVTRKMATMLLSVFVFDHKLTTGQWGGVALVFFAVAMEAQFARTEKAKKAARTKQG</sequence>
<dbReference type="FunCoup" id="A0A1Y2FBI3">
    <property type="interactions" value="378"/>
</dbReference>
<keyword evidence="7 10" id="KW-1133">Transmembrane helix</keyword>
<keyword evidence="5 10" id="KW-0812">Transmembrane</keyword>
<dbReference type="GO" id="GO:0000139">
    <property type="term" value="C:Golgi membrane"/>
    <property type="evidence" value="ECO:0007669"/>
    <property type="project" value="TreeGrafter"/>
</dbReference>
<dbReference type="Pfam" id="PF08449">
    <property type="entry name" value="UAA"/>
    <property type="match status" value="1"/>
</dbReference>
<feature type="transmembrane region" description="Helical" evidence="10">
    <location>
        <begin position="176"/>
        <end position="195"/>
    </location>
</feature>
<name>A0A1Y2FBI3_9BASI</name>
<evidence type="ECO:0000256" key="7">
    <source>
        <dbReference type="ARBA" id="ARBA00022989"/>
    </source>
</evidence>
<comment type="subcellular location">
    <subcellularLocation>
        <location evidence="1">Endoplasmic reticulum membrane</location>
        <topology evidence="1">Multi-pass membrane protein</topology>
    </subcellularLocation>
</comment>
<dbReference type="STRING" id="106004.A0A1Y2FBI3"/>
<dbReference type="GO" id="GO:0005789">
    <property type="term" value="C:endoplasmic reticulum membrane"/>
    <property type="evidence" value="ECO:0007669"/>
    <property type="project" value="UniProtKB-SubCell"/>
</dbReference>
<feature type="transmembrane region" description="Helical" evidence="10">
    <location>
        <begin position="125"/>
        <end position="146"/>
    </location>
</feature>
<evidence type="ECO:0000256" key="5">
    <source>
        <dbReference type="ARBA" id="ARBA00022692"/>
    </source>
</evidence>
<dbReference type="OrthoDB" id="1601at2759"/>
<evidence type="ECO:0000256" key="9">
    <source>
        <dbReference type="ARBA" id="ARBA00041103"/>
    </source>
</evidence>
<evidence type="ECO:0000313" key="11">
    <source>
        <dbReference type="EMBL" id="ORY80696.1"/>
    </source>
</evidence>
<protein>
    <recommendedName>
        <fullName evidence="9">UDP-galactose transporter homolog 1</fullName>
    </recommendedName>
</protein>
<dbReference type="Proteomes" id="UP000193467">
    <property type="component" value="Unassembled WGS sequence"/>
</dbReference>
<evidence type="ECO:0000256" key="10">
    <source>
        <dbReference type="SAM" id="Phobius"/>
    </source>
</evidence>
<reference evidence="11 12" key="1">
    <citation type="submission" date="2016-07" db="EMBL/GenBank/DDBJ databases">
        <title>Pervasive Adenine N6-methylation of Active Genes in Fungi.</title>
        <authorList>
            <consortium name="DOE Joint Genome Institute"/>
            <person name="Mondo S.J."/>
            <person name="Dannebaum R.O."/>
            <person name="Kuo R.C."/>
            <person name="Labutti K."/>
            <person name="Haridas S."/>
            <person name="Kuo A."/>
            <person name="Salamov A."/>
            <person name="Ahrendt S.R."/>
            <person name="Lipzen A."/>
            <person name="Sullivan W."/>
            <person name="Andreopoulos W.B."/>
            <person name="Clum A."/>
            <person name="Lindquist E."/>
            <person name="Daum C."/>
            <person name="Ramamoorthy G.K."/>
            <person name="Gryganskyi A."/>
            <person name="Culley D."/>
            <person name="Magnuson J.K."/>
            <person name="James T.Y."/>
            <person name="O'Malley M.A."/>
            <person name="Stajich J.E."/>
            <person name="Spatafora J.W."/>
            <person name="Visel A."/>
            <person name="Grigoriev I.V."/>
        </authorList>
    </citation>
    <scope>NUCLEOTIDE SEQUENCE [LARGE SCALE GENOMIC DNA]</scope>
    <source>
        <strain evidence="11 12">62-1032</strain>
    </source>
</reference>
<keyword evidence="4" id="KW-0762">Sugar transport</keyword>
<accession>A0A1Y2FBI3</accession>
<gene>
    <name evidence="11" type="ORF">BCR35DRAFT_304249</name>
</gene>
<organism evidence="11 12">
    <name type="scientific">Leucosporidium creatinivorum</name>
    <dbReference type="NCBI Taxonomy" id="106004"/>
    <lineage>
        <taxon>Eukaryota</taxon>
        <taxon>Fungi</taxon>
        <taxon>Dikarya</taxon>
        <taxon>Basidiomycota</taxon>
        <taxon>Pucciniomycotina</taxon>
        <taxon>Microbotryomycetes</taxon>
        <taxon>Leucosporidiales</taxon>
        <taxon>Leucosporidium</taxon>
    </lineage>
</organism>
<keyword evidence="3" id="KW-0813">Transport</keyword>
<feature type="transmembrane region" description="Helical" evidence="10">
    <location>
        <begin position="305"/>
        <end position="334"/>
    </location>
</feature>
<dbReference type="InterPro" id="IPR037185">
    <property type="entry name" value="EmrE-like"/>
</dbReference>
<evidence type="ECO:0000256" key="1">
    <source>
        <dbReference type="ARBA" id="ARBA00004477"/>
    </source>
</evidence>
<keyword evidence="6" id="KW-0256">Endoplasmic reticulum</keyword>
<dbReference type="GO" id="GO:0005459">
    <property type="term" value="F:UDP-galactose transmembrane transporter activity"/>
    <property type="evidence" value="ECO:0007669"/>
    <property type="project" value="TreeGrafter"/>
</dbReference>
<dbReference type="AlphaFoldDB" id="A0A1Y2FBI3"/>
<comment type="caution">
    <text evidence="11">The sequence shown here is derived from an EMBL/GenBank/DDBJ whole genome shotgun (WGS) entry which is preliminary data.</text>
</comment>
<keyword evidence="12" id="KW-1185">Reference proteome</keyword>
<dbReference type="EMBL" id="MCGR01000024">
    <property type="protein sequence ID" value="ORY80696.1"/>
    <property type="molecule type" value="Genomic_DNA"/>
</dbReference>
<proteinExistence type="inferred from homology"/>
<evidence type="ECO:0000256" key="6">
    <source>
        <dbReference type="ARBA" id="ARBA00022824"/>
    </source>
</evidence>